<dbReference type="GO" id="GO:0008236">
    <property type="term" value="F:serine-type peptidase activity"/>
    <property type="evidence" value="ECO:0007669"/>
    <property type="project" value="UniProtKB-KW"/>
</dbReference>
<dbReference type="GO" id="GO:0006508">
    <property type="term" value="P:proteolysis"/>
    <property type="evidence" value="ECO:0007669"/>
    <property type="project" value="UniProtKB-KW"/>
</dbReference>
<keyword evidence="3" id="KW-0378">Hydrolase</keyword>
<evidence type="ECO:0000256" key="1">
    <source>
        <dbReference type="ARBA" id="ARBA00009179"/>
    </source>
</evidence>
<dbReference type="Gene3D" id="2.30.42.10">
    <property type="match status" value="1"/>
</dbReference>
<dbReference type="EMBL" id="UINC01103843">
    <property type="protein sequence ID" value="SVC66544.1"/>
    <property type="molecule type" value="Genomic_DNA"/>
</dbReference>
<dbReference type="PROSITE" id="PS50106">
    <property type="entry name" value="PDZ"/>
    <property type="match status" value="1"/>
</dbReference>
<dbReference type="InterPro" id="IPR036034">
    <property type="entry name" value="PDZ_sf"/>
</dbReference>
<dbReference type="InterPro" id="IPR001478">
    <property type="entry name" value="PDZ"/>
</dbReference>
<dbReference type="PANTHER" id="PTHR32060:SF30">
    <property type="entry name" value="CARBOXY-TERMINAL PROCESSING PROTEASE CTPA"/>
    <property type="match status" value="1"/>
</dbReference>
<name>A0A382NZD9_9ZZZZ</name>
<dbReference type="GO" id="GO:0004175">
    <property type="term" value="F:endopeptidase activity"/>
    <property type="evidence" value="ECO:0007669"/>
    <property type="project" value="TreeGrafter"/>
</dbReference>
<dbReference type="Pfam" id="PF17820">
    <property type="entry name" value="PDZ_6"/>
    <property type="match status" value="1"/>
</dbReference>
<dbReference type="Gene3D" id="3.30.750.44">
    <property type="match status" value="1"/>
</dbReference>
<evidence type="ECO:0000313" key="6">
    <source>
        <dbReference type="EMBL" id="SVC66544.1"/>
    </source>
</evidence>
<feature type="domain" description="PDZ" evidence="5">
    <location>
        <begin position="92"/>
        <end position="173"/>
    </location>
</feature>
<dbReference type="FunFam" id="2.30.42.10:FF:000063">
    <property type="entry name" value="Peptidase, S41 family"/>
    <property type="match status" value="1"/>
</dbReference>
<protein>
    <recommendedName>
        <fullName evidence="5">PDZ domain-containing protein</fullName>
    </recommendedName>
</protein>
<dbReference type="GO" id="GO:0030288">
    <property type="term" value="C:outer membrane-bounded periplasmic space"/>
    <property type="evidence" value="ECO:0007669"/>
    <property type="project" value="TreeGrafter"/>
</dbReference>
<evidence type="ECO:0000259" key="5">
    <source>
        <dbReference type="PROSITE" id="PS50106"/>
    </source>
</evidence>
<dbReference type="SMART" id="SM00228">
    <property type="entry name" value="PDZ"/>
    <property type="match status" value="1"/>
</dbReference>
<keyword evidence="2" id="KW-0645">Protease</keyword>
<keyword evidence="4" id="KW-0720">Serine protease</keyword>
<dbReference type="Pfam" id="PF22694">
    <property type="entry name" value="CtpB_N-like"/>
    <property type="match status" value="1"/>
</dbReference>
<reference evidence="6" key="1">
    <citation type="submission" date="2018-05" db="EMBL/GenBank/DDBJ databases">
        <authorList>
            <person name="Lanie J.A."/>
            <person name="Ng W.-L."/>
            <person name="Kazmierczak K.M."/>
            <person name="Andrzejewski T.M."/>
            <person name="Davidsen T.M."/>
            <person name="Wayne K.J."/>
            <person name="Tettelin H."/>
            <person name="Glass J.I."/>
            <person name="Rusch D."/>
            <person name="Podicherti R."/>
            <person name="Tsui H.-C.T."/>
            <person name="Winkler M.E."/>
        </authorList>
    </citation>
    <scope>NUCLEOTIDE SEQUENCE</scope>
</reference>
<dbReference type="SUPFAM" id="SSF50156">
    <property type="entry name" value="PDZ domain-like"/>
    <property type="match status" value="1"/>
</dbReference>
<gene>
    <name evidence="6" type="ORF">METZ01_LOCUS319398</name>
</gene>
<accession>A0A382NZD9</accession>
<proteinExistence type="inferred from homology"/>
<evidence type="ECO:0000256" key="3">
    <source>
        <dbReference type="ARBA" id="ARBA00022801"/>
    </source>
</evidence>
<dbReference type="InterPro" id="IPR055210">
    <property type="entry name" value="CtpA/B_N"/>
</dbReference>
<evidence type="ECO:0000256" key="2">
    <source>
        <dbReference type="ARBA" id="ARBA00022670"/>
    </source>
</evidence>
<dbReference type="PANTHER" id="PTHR32060">
    <property type="entry name" value="TAIL-SPECIFIC PROTEASE"/>
    <property type="match status" value="1"/>
</dbReference>
<dbReference type="InterPro" id="IPR041489">
    <property type="entry name" value="PDZ_6"/>
</dbReference>
<feature type="non-terminal residue" evidence="6">
    <location>
        <position position="193"/>
    </location>
</feature>
<dbReference type="GO" id="GO:0007165">
    <property type="term" value="P:signal transduction"/>
    <property type="evidence" value="ECO:0007669"/>
    <property type="project" value="TreeGrafter"/>
</dbReference>
<evidence type="ECO:0000256" key="4">
    <source>
        <dbReference type="ARBA" id="ARBA00022825"/>
    </source>
</evidence>
<dbReference type="AlphaFoldDB" id="A0A382NZD9"/>
<sequence>MSVTLRSILVLGIGVALGLTLSPGTGVVAERNSADDTLPWDDARLLAEVLERVKEEYVEAVDDSVLMESAVRGMVTDLDPHSQFLDINEYEEIRISTVGNYSGVGLEVHMEGGIVSVVAPIEGTPAERAGIKSGDIIMAIDDVAVDERKVNDTIARMRGKVGAPVKITIHRESESKPLHFTVIRSHVQVKSVR</sequence>
<dbReference type="CDD" id="cd06782">
    <property type="entry name" value="cpPDZ_CPP-like"/>
    <property type="match status" value="1"/>
</dbReference>
<comment type="similarity">
    <text evidence="1">Belongs to the peptidase S41A family.</text>
</comment>
<organism evidence="6">
    <name type="scientific">marine metagenome</name>
    <dbReference type="NCBI Taxonomy" id="408172"/>
    <lineage>
        <taxon>unclassified sequences</taxon>
        <taxon>metagenomes</taxon>
        <taxon>ecological metagenomes</taxon>
    </lineage>
</organism>